<dbReference type="SUPFAM" id="SSF53335">
    <property type="entry name" value="S-adenosyl-L-methionine-dependent methyltransferases"/>
    <property type="match status" value="1"/>
</dbReference>
<name>A0A644TW50_9ZZZZ</name>
<evidence type="ECO:0000313" key="3">
    <source>
        <dbReference type="EMBL" id="MPL69911.1"/>
    </source>
</evidence>
<dbReference type="AlphaFoldDB" id="A0A644TW50"/>
<dbReference type="Pfam" id="PF22013">
    <property type="entry name" value="PG_1098_Fer"/>
    <property type="match status" value="1"/>
</dbReference>
<reference evidence="3" key="1">
    <citation type="submission" date="2019-08" db="EMBL/GenBank/DDBJ databases">
        <authorList>
            <person name="Kucharzyk K."/>
            <person name="Murdoch R.W."/>
            <person name="Higgins S."/>
            <person name="Loffler F."/>
        </authorList>
    </citation>
    <scope>NUCLEOTIDE SEQUENCE</scope>
</reference>
<proteinExistence type="predicted"/>
<organism evidence="3">
    <name type="scientific">bioreactor metagenome</name>
    <dbReference type="NCBI Taxonomy" id="1076179"/>
    <lineage>
        <taxon>unclassified sequences</taxon>
        <taxon>metagenomes</taxon>
        <taxon>ecological metagenomes</taxon>
    </lineage>
</organism>
<dbReference type="Pfam" id="PF18096">
    <property type="entry name" value="Thump_like"/>
    <property type="match status" value="1"/>
</dbReference>
<gene>
    <name evidence="3" type="ORF">SDC9_15662</name>
</gene>
<dbReference type="Gene3D" id="3.40.50.150">
    <property type="entry name" value="Vaccinia Virus protein VP39"/>
    <property type="match status" value="1"/>
</dbReference>
<dbReference type="InterPro" id="IPR029063">
    <property type="entry name" value="SAM-dependent_MTases_sf"/>
</dbReference>
<feature type="domain" description="THUMP-like" evidence="1">
    <location>
        <begin position="323"/>
        <end position="394"/>
    </location>
</feature>
<dbReference type="InterPro" id="IPR054168">
    <property type="entry name" value="PG_1098_Fer"/>
</dbReference>
<accession>A0A644TW50</accession>
<evidence type="ECO:0000259" key="1">
    <source>
        <dbReference type="Pfam" id="PF18096"/>
    </source>
</evidence>
<protein>
    <submittedName>
        <fullName evidence="3">Uncharacterized protein</fullName>
    </submittedName>
</protein>
<feature type="domain" description="PG-1098 ferredoxin-like" evidence="2">
    <location>
        <begin position="279"/>
        <end position="322"/>
    </location>
</feature>
<evidence type="ECO:0000259" key="2">
    <source>
        <dbReference type="Pfam" id="PF22013"/>
    </source>
</evidence>
<dbReference type="EMBL" id="VSSQ01000050">
    <property type="protein sequence ID" value="MPL69911.1"/>
    <property type="molecule type" value="Genomic_DNA"/>
</dbReference>
<dbReference type="Gene3D" id="1.10.10.1110">
    <property type="entry name" value="Methyltransferase PG1098, N-terminal domain"/>
    <property type="match status" value="1"/>
</dbReference>
<comment type="caution">
    <text evidence="3">The sequence shown here is derived from an EMBL/GenBank/DDBJ whole genome shotgun (WGS) entry which is preliminary data.</text>
</comment>
<sequence length="395" mass="45774">MKIASNKEREFILNNLNSDTNKLLLQSPIEDIDIKFCVKQIIGYNKAKEKFPSLLEDNDLLFPPKINLEQTSSEQTAKYKASLFPKESTLRDLTSGFGIDIIFFAKELKKVYYHEINYELACIAEENFKTLGLDNIIVNKGNSANDIDSLEETDIIYLDPSRRDDYNNKVFLLKDCQPDILELLPFLFDKAKTICIKLSPMLDIKLARKEIKYIKEIHIISVKNECKELLLILERGYEKEIKYTCIDFDTNSKINKFSFTTEKSITRLAEKKELRMGVFIYEPNTSILKAGGFHSLCEKFEVSKLASHSHLYISEKEIEDFPGRKFIIKGILPYNNKILKTLSTRYQKANITIRNFPQTVSEIRKRTNVKDGGEAYLFFTTNKENEKIIISCEKL</sequence>
<dbReference type="InterPro" id="IPR041497">
    <property type="entry name" value="Thump-like"/>
</dbReference>